<protein>
    <submittedName>
        <fullName evidence="1">Uncharacterized protein</fullName>
    </submittedName>
</protein>
<evidence type="ECO:0000313" key="2">
    <source>
        <dbReference type="Proteomes" id="UP001396334"/>
    </source>
</evidence>
<sequence>MNVMAMKSKARSKLGIASMKEETRIGEMRKKPTTPFLLEDYDTVSATGDSLSKPGLELMGHGYYNPWGQGYTLAGGNVMAMKSKARSKLGIASMKEETRIGEMRKKPTTPFLLEDYDTVSATGDSLSKPGLELMGHGCNGSM</sequence>
<evidence type="ECO:0000313" key="1">
    <source>
        <dbReference type="EMBL" id="KAK9006457.1"/>
    </source>
</evidence>
<dbReference type="EMBL" id="JBBPBN010000029">
    <property type="protein sequence ID" value="KAK9006457.1"/>
    <property type="molecule type" value="Genomic_DNA"/>
</dbReference>
<comment type="caution">
    <text evidence="1">The sequence shown here is derived from an EMBL/GenBank/DDBJ whole genome shotgun (WGS) entry which is preliminary data.</text>
</comment>
<name>A0ABR2R181_9ROSI</name>
<organism evidence="1 2">
    <name type="scientific">Hibiscus sabdariffa</name>
    <name type="common">roselle</name>
    <dbReference type="NCBI Taxonomy" id="183260"/>
    <lineage>
        <taxon>Eukaryota</taxon>
        <taxon>Viridiplantae</taxon>
        <taxon>Streptophyta</taxon>
        <taxon>Embryophyta</taxon>
        <taxon>Tracheophyta</taxon>
        <taxon>Spermatophyta</taxon>
        <taxon>Magnoliopsida</taxon>
        <taxon>eudicotyledons</taxon>
        <taxon>Gunneridae</taxon>
        <taxon>Pentapetalae</taxon>
        <taxon>rosids</taxon>
        <taxon>malvids</taxon>
        <taxon>Malvales</taxon>
        <taxon>Malvaceae</taxon>
        <taxon>Malvoideae</taxon>
        <taxon>Hibiscus</taxon>
    </lineage>
</organism>
<accession>A0ABR2R181</accession>
<reference evidence="1 2" key="1">
    <citation type="journal article" date="2024" name="G3 (Bethesda)">
        <title>Genome assembly of Hibiscus sabdariffa L. provides insights into metabolisms of medicinal natural products.</title>
        <authorList>
            <person name="Kim T."/>
        </authorList>
    </citation>
    <scope>NUCLEOTIDE SEQUENCE [LARGE SCALE GENOMIC DNA]</scope>
    <source>
        <strain evidence="1">TK-2024</strain>
        <tissue evidence="1">Old leaves</tissue>
    </source>
</reference>
<proteinExistence type="predicted"/>
<dbReference type="Proteomes" id="UP001396334">
    <property type="component" value="Unassembled WGS sequence"/>
</dbReference>
<gene>
    <name evidence="1" type="ORF">V6N11_035495</name>
</gene>
<keyword evidence="2" id="KW-1185">Reference proteome</keyword>